<reference evidence="4" key="1">
    <citation type="submission" date="2016-11" db="UniProtKB">
        <authorList>
            <consortium name="WormBaseParasite"/>
        </authorList>
    </citation>
    <scope>IDENTIFICATION</scope>
</reference>
<feature type="chain" id="PRO_5009308945" evidence="1">
    <location>
        <begin position="18"/>
        <end position="194"/>
    </location>
</feature>
<dbReference type="PANTHER" id="PTHR21453">
    <property type="entry name" value="DUF19 DOMAIN-CONTAINING PROTEIN-RELATED-RELATED"/>
    <property type="match status" value="1"/>
</dbReference>
<dbReference type="AlphaFoldDB" id="A0A1I7UJB2"/>
<evidence type="ECO:0000313" key="4">
    <source>
        <dbReference type="WBParaSite" id="Csp11.Scaffold629.g9895.t1"/>
    </source>
</evidence>
<keyword evidence="1" id="KW-0732">Signal</keyword>
<dbReference type="Pfam" id="PF01579">
    <property type="entry name" value="DUF19"/>
    <property type="match status" value="1"/>
</dbReference>
<name>A0A1I7UJB2_9PELO</name>
<protein>
    <submittedName>
        <fullName evidence="4">DUF19 domain-containing protein</fullName>
    </submittedName>
</protein>
<dbReference type="eggNOG" id="ENOG502TIN0">
    <property type="taxonomic scope" value="Eukaryota"/>
</dbReference>
<accession>A0A1I7UJB2</accession>
<dbReference type="InterPro" id="IPR002542">
    <property type="entry name" value="T20D4.11-like_dom"/>
</dbReference>
<evidence type="ECO:0000313" key="3">
    <source>
        <dbReference type="Proteomes" id="UP000095282"/>
    </source>
</evidence>
<organism evidence="3 4">
    <name type="scientific">Caenorhabditis tropicalis</name>
    <dbReference type="NCBI Taxonomy" id="1561998"/>
    <lineage>
        <taxon>Eukaryota</taxon>
        <taxon>Metazoa</taxon>
        <taxon>Ecdysozoa</taxon>
        <taxon>Nematoda</taxon>
        <taxon>Chromadorea</taxon>
        <taxon>Rhabditida</taxon>
        <taxon>Rhabditina</taxon>
        <taxon>Rhabditomorpha</taxon>
        <taxon>Rhabditoidea</taxon>
        <taxon>Rhabditidae</taxon>
        <taxon>Peloderinae</taxon>
        <taxon>Caenorhabditis</taxon>
    </lineage>
</organism>
<sequence>MRNSLIFLVFFFILASGDLECSKKILGPKVTKCMKTLRHLIDTTTVEKPDYEKAFPGVLQDCKAIGECDALLHCVHNETLETVFKNLKINCEAAEYFISVFPKCNEKLEALNSTCLENWDPFPDTKSNVTLPEKTAEETEEAFLGKDECVKKEIVKTCGQEEWDLFNKHQRNVAMILGLIVEEKNKEREKNKGN</sequence>
<evidence type="ECO:0000259" key="2">
    <source>
        <dbReference type="Pfam" id="PF01579"/>
    </source>
</evidence>
<evidence type="ECO:0000256" key="1">
    <source>
        <dbReference type="SAM" id="SignalP"/>
    </source>
</evidence>
<keyword evidence="3" id="KW-1185">Reference proteome</keyword>
<proteinExistence type="predicted"/>
<feature type="domain" description="T20D4.11-like" evidence="2">
    <location>
        <begin position="21"/>
        <end position="176"/>
    </location>
</feature>
<dbReference type="Proteomes" id="UP000095282">
    <property type="component" value="Unplaced"/>
</dbReference>
<feature type="signal peptide" evidence="1">
    <location>
        <begin position="1"/>
        <end position="17"/>
    </location>
</feature>
<dbReference type="WBParaSite" id="Csp11.Scaffold629.g9895.t1">
    <property type="protein sequence ID" value="Csp11.Scaffold629.g9895.t1"/>
    <property type="gene ID" value="Csp11.Scaffold629.g9895"/>
</dbReference>